<dbReference type="KEGG" id="kcr:Kcr_0679"/>
<proteinExistence type="predicted"/>
<sequence>MRSIFHQKIFYVSYPYTWIRMVKEKPLIVDGLPNEVKKIAAIRGRSLGSITEEYLECLVFERWVEALSEELGLGDLEPTTESEIPRSRPIGLDAAAAVRELRGLEDIGGR</sequence>
<keyword evidence="2" id="KW-1185">Reference proteome</keyword>
<dbReference type="EMBL" id="CP000968">
    <property type="protein sequence ID" value="ACB07431.1"/>
    <property type="molecule type" value="Genomic_DNA"/>
</dbReference>
<dbReference type="AlphaFoldDB" id="B1L4Q2"/>
<protein>
    <submittedName>
        <fullName evidence="1">Uncharacterized protein</fullName>
    </submittedName>
</protein>
<dbReference type="eggNOG" id="arCOG08357">
    <property type="taxonomic scope" value="Archaea"/>
</dbReference>
<evidence type="ECO:0000313" key="1">
    <source>
        <dbReference type="EMBL" id="ACB07431.1"/>
    </source>
</evidence>
<gene>
    <name evidence="1" type="ordered locus">Kcr_0679</name>
</gene>
<accession>B1L4Q2</accession>
<reference evidence="1 2" key="1">
    <citation type="journal article" date="2008" name="Proc. Natl. Acad. Sci. U.S.A.">
        <title>A korarchaeal genome reveals new insights into the evolution of the Archaea.</title>
        <authorList>
            <person name="Elkins J.G."/>
            <person name="Podar M."/>
            <person name="Graham D.E."/>
            <person name="Makarova K.S."/>
            <person name="Wolf Y."/>
            <person name="Randau L."/>
            <person name="Hedlund B.P."/>
            <person name="Brochier-Armanet C."/>
            <person name="Kunin V."/>
            <person name="Anderson I."/>
            <person name="Lapidus A."/>
            <person name="Goltsman E."/>
            <person name="Barry K."/>
            <person name="Koonin E.V."/>
            <person name="Hugenholtz P."/>
            <person name="Kyrpides N."/>
            <person name="Wanner G."/>
            <person name="Richardson P."/>
            <person name="Keller M."/>
            <person name="Stetter K.O."/>
        </authorList>
    </citation>
    <scope>NUCLEOTIDE SEQUENCE [LARGE SCALE GENOMIC DNA]</scope>
    <source>
        <strain evidence="2">OPF8</strain>
    </source>
</reference>
<evidence type="ECO:0000313" key="2">
    <source>
        <dbReference type="Proteomes" id="UP000001686"/>
    </source>
</evidence>
<dbReference type="HOGENOM" id="CLU_176009_0_0_2"/>
<organism evidence="1 2">
    <name type="scientific">Korarchaeum cryptofilum (strain OPF8)</name>
    <dbReference type="NCBI Taxonomy" id="374847"/>
    <lineage>
        <taxon>Archaea</taxon>
        <taxon>Thermoproteota</taxon>
        <taxon>Candidatus Korarchaeia</taxon>
        <taxon>Candidatus Korarchaeales</taxon>
        <taxon>Candidatus Korarchaeaceae</taxon>
        <taxon>Candidatus Korarchaeum</taxon>
    </lineage>
</organism>
<name>B1L4Q2_KORCO</name>
<dbReference type="Proteomes" id="UP000001686">
    <property type="component" value="Chromosome"/>
</dbReference>
<dbReference type="EnsemblBacteria" id="ACB07431">
    <property type="protein sequence ID" value="ACB07431"/>
    <property type="gene ID" value="Kcr_0679"/>
</dbReference>
<dbReference type="InParanoid" id="B1L4Q2"/>